<reference evidence="3" key="1">
    <citation type="journal article" date="2019" name="Int. J. Syst. Evol. Microbiol.">
        <title>The Global Catalogue of Microorganisms (GCM) 10K type strain sequencing project: providing services to taxonomists for standard genome sequencing and annotation.</title>
        <authorList>
            <consortium name="The Broad Institute Genomics Platform"/>
            <consortium name="The Broad Institute Genome Sequencing Center for Infectious Disease"/>
            <person name="Wu L."/>
            <person name="Ma J."/>
        </authorList>
    </citation>
    <scope>NUCLEOTIDE SEQUENCE [LARGE SCALE GENOMIC DNA]</scope>
    <source>
        <strain evidence="3">KACC 12649</strain>
    </source>
</reference>
<evidence type="ECO:0000313" key="3">
    <source>
        <dbReference type="Proteomes" id="UP001596050"/>
    </source>
</evidence>
<dbReference type="Proteomes" id="UP001596050">
    <property type="component" value="Unassembled WGS sequence"/>
</dbReference>
<accession>A0ABW0L6S8</accession>
<feature type="region of interest" description="Disordered" evidence="1">
    <location>
        <begin position="1"/>
        <end position="181"/>
    </location>
</feature>
<proteinExistence type="predicted"/>
<gene>
    <name evidence="2" type="ORF">ACFPN5_16585</name>
</gene>
<feature type="compositionally biased region" description="Low complexity" evidence="1">
    <location>
        <begin position="50"/>
        <end position="59"/>
    </location>
</feature>
<feature type="compositionally biased region" description="Pro residues" evidence="1">
    <location>
        <begin position="145"/>
        <end position="166"/>
    </location>
</feature>
<evidence type="ECO:0000256" key="1">
    <source>
        <dbReference type="SAM" id="MobiDB-lite"/>
    </source>
</evidence>
<comment type="caution">
    <text evidence="2">The sequence shown here is derived from an EMBL/GenBank/DDBJ whole genome shotgun (WGS) entry which is preliminary data.</text>
</comment>
<dbReference type="EMBL" id="JBHSMU010000015">
    <property type="protein sequence ID" value="MFC5461429.1"/>
    <property type="molecule type" value="Genomic_DNA"/>
</dbReference>
<organism evidence="2 3">
    <name type="scientific">Massilia niabensis</name>
    <dbReference type="NCBI Taxonomy" id="544910"/>
    <lineage>
        <taxon>Bacteria</taxon>
        <taxon>Pseudomonadati</taxon>
        <taxon>Pseudomonadota</taxon>
        <taxon>Betaproteobacteria</taxon>
        <taxon>Burkholderiales</taxon>
        <taxon>Oxalobacteraceae</taxon>
        <taxon>Telluria group</taxon>
        <taxon>Massilia</taxon>
    </lineage>
</organism>
<sequence length="335" mass="34144">MDEAARTQGHAGTPAARPAALPPSVHAGGAAGQAHAQVQAQDGPGLVVRAAEAAEAAGAGAAGASGAGMHAPPDHAAGHGAGAGPAGGGQAGPATPAAPDMSGARPATPPSTPPAAPPAAPSGAARTDPAAWGHGPGGAAGARPAPLPPLPPLPSVPPLPPPPPGARPQAAGGAGPMPAAPPKRAPVRLRWWILALAALWGIWLLAKPSTRRIEAQMDKAIALAQECKPRDAQTELIALRKTKATPEQLQRVQKELNDAAGMCTRKRQRDKAWREARSGVETALKASSVERARQRLRTFTRRWGEDDQTRALKAEIDARQPEHPRADEVEGGMMR</sequence>
<protein>
    <submittedName>
        <fullName evidence="2">Uncharacterized protein</fullName>
    </submittedName>
</protein>
<feature type="compositionally biased region" description="Low complexity" evidence="1">
    <location>
        <begin position="121"/>
        <end position="133"/>
    </location>
</feature>
<feature type="compositionally biased region" description="Low complexity" evidence="1">
    <location>
        <begin position="25"/>
        <end position="41"/>
    </location>
</feature>
<evidence type="ECO:0000313" key="2">
    <source>
        <dbReference type="EMBL" id="MFC5461429.1"/>
    </source>
</evidence>
<dbReference type="RefSeq" id="WP_379784876.1">
    <property type="nucleotide sequence ID" value="NZ_JBHSMU010000015.1"/>
</dbReference>
<keyword evidence="3" id="KW-1185">Reference proteome</keyword>
<name>A0ABW0L6S8_9BURK</name>
<feature type="compositionally biased region" description="Pro residues" evidence="1">
    <location>
        <begin position="107"/>
        <end position="120"/>
    </location>
</feature>
<feature type="compositionally biased region" description="Gly residues" evidence="1">
    <location>
        <begin position="79"/>
        <end position="91"/>
    </location>
</feature>
<feature type="compositionally biased region" description="Low complexity" evidence="1">
    <location>
        <begin position="92"/>
        <end position="106"/>
    </location>
</feature>